<keyword evidence="2" id="KW-1185">Reference proteome</keyword>
<accession>A0A016T0M4</accession>
<protein>
    <submittedName>
        <fullName evidence="1">Uncharacterized protein</fullName>
    </submittedName>
</protein>
<organism evidence="1 2">
    <name type="scientific">Ancylostoma ceylanicum</name>
    <dbReference type="NCBI Taxonomy" id="53326"/>
    <lineage>
        <taxon>Eukaryota</taxon>
        <taxon>Metazoa</taxon>
        <taxon>Ecdysozoa</taxon>
        <taxon>Nematoda</taxon>
        <taxon>Chromadorea</taxon>
        <taxon>Rhabditida</taxon>
        <taxon>Rhabditina</taxon>
        <taxon>Rhabditomorpha</taxon>
        <taxon>Strongyloidea</taxon>
        <taxon>Ancylostomatidae</taxon>
        <taxon>Ancylostomatinae</taxon>
        <taxon>Ancylostoma</taxon>
    </lineage>
</organism>
<proteinExistence type="predicted"/>
<feature type="non-terminal residue" evidence="1">
    <location>
        <position position="1"/>
    </location>
</feature>
<evidence type="ECO:0000313" key="1">
    <source>
        <dbReference type="EMBL" id="EYB96280.1"/>
    </source>
</evidence>
<sequence>YSYILMNLIVKTTKEILDALPDLRDDAKEKMAEKAIDGWILFNNLGVDRLQEKYELDLITANYIVEMLTPYASFDIFPEKFALPPDEALEPHFENKEDWVKQAKEVADWIAAHGDAELEKDE</sequence>
<name>A0A016T0M4_9BILA</name>
<comment type="caution">
    <text evidence="1">The sequence shown here is derived from an EMBL/GenBank/DDBJ whole genome shotgun (WGS) entry which is preliminary data.</text>
</comment>
<reference evidence="2" key="1">
    <citation type="journal article" date="2015" name="Nat. Genet.">
        <title>The genome and transcriptome of the zoonotic hookworm Ancylostoma ceylanicum identify infection-specific gene families.</title>
        <authorList>
            <person name="Schwarz E.M."/>
            <person name="Hu Y."/>
            <person name="Antoshechkin I."/>
            <person name="Miller M.M."/>
            <person name="Sternberg P.W."/>
            <person name="Aroian R.V."/>
        </authorList>
    </citation>
    <scope>NUCLEOTIDE SEQUENCE</scope>
    <source>
        <strain evidence="2">HY135</strain>
    </source>
</reference>
<dbReference type="Proteomes" id="UP000024635">
    <property type="component" value="Unassembled WGS sequence"/>
</dbReference>
<dbReference type="AlphaFoldDB" id="A0A016T0M4"/>
<dbReference type="EMBL" id="JARK01001487">
    <property type="protein sequence ID" value="EYB96280.1"/>
    <property type="molecule type" value="Genomic_DNA"/>
</dbReference>
<gene>
    <name evidence="1" type="primary">Acey_s0151.g2791</name>
    <name evidence="1" type="ORF">Y032_0151g2791</name>
</gene>
<evidence type="ECO:0000313" key="2">
    <source>
        <dbReference type="Proteomes" id="UP000024635"/>
    </source>
</evidence>